<reference evidence="1" key="1">
    <citation type="submission" date="2017-12" db="EMBL/GenBank/DDBJ databases">
        <title>FDA dAtabase for Regulatory Grade micrObial Sequences (FDA-ARGOS): Supporting development and validation of Infectious Disease Dx tests.</title>
        <authorList>
            <person name="Campos J."/>
            <person name="Goldberg B."/>
            <person name="Tallon L."/>
            <person name="Sadzewicz L."/>
            <person name="Sengamalay N."/>
            <person name="Ott S."/>
            <person name="Godinez A."/>
            <person name="Nagaraj S."/>
            <person name="Vyas G."/>
            <person name="Aluvathingal J."/>
            <person name="Nadendla S."/>
            <person name="Geyer C."/>
            <person name="Nandy P."/>
            <person name="Hobson J."/>
            <person name="Sichtig H."/>
        </authorList>
    </citation>
    <scope>NUCLEOTIDE SEQUENCE</scope>
    <source>
        <strain evidence="1">FDAARGOS_252</strain>
    </source>
</reference>
<dbReference type="EMBL" id="CP020442">
    <property type="protein sequence ID" value="ARC37902.1"/>
    <property type="molecule type" value="Genomic_DNA"/>
</dbReference>
<evidence type="ECO:0008006" key="3">
    <source>
        <dbReference type="Google" id="ProtNLM"/>
    </source>
</evidence>
<dbReference type="RefSeq" id="WP_080622363.1">
    <property type="nucleotide sequence ID" value="NZ_CAWMZI010000001.1"/>
</dbReference>
<accession>A0A1V0GVR1</accession>
<dbReference type="AlphaFoldDB" id="A0A1V0GVR1"/>
<gene>
    <name evidence="1" type="ORF">A6J80_17465</name>
</gene>
<sequence length="204" mass="22325">MPARDDLLAIPDEVLRDGSIAQAVLVHMDFQGAPKRWWTGFGDLVVGGQSWQGFGDLIGVSQIESSYSVSARQVDFTVAATPEMLGLALAAKDRVQGRSVTVYLQLFANAQMAAFTAGGSELTTGDPIGSPMSLFTGTMEGMPYSGTGTTERRIAIEAWGIWMKRNAAPRGRWTHSDQQARYPGDRGFERLPLYANGYETEWRK</sequence>
<dbReference type="STRING" id="147645.A6J80_17465"/>
<dbReference type="Proteomes" id="UP000191257">
    <property type="component" value="Chromosome"/>
</dbReference>
<dbReference type="KEGG" id="pye:A6J80_17465"/>
<organism evidence="1 2">
    <name type="scientific">Paracoccus yeei</name>
    <dbReference type="NCBI Taxonomy" id="147645"/>
    <lineage>
        <taxon>Bacteria</taxon>
        <taxon>Pseudomonadati</taxon>
        <taxon>Pseudomonadota</taxon>
        <taxon>Alphaproteobacteria</taxon>
        <taxon>Rhodobacterales</taxon>
        <taxon>Paracoccaceae</taxon>
        <taxon>Paracoccus</taxon>
    </lineage>
</organism>
<proteinExistence type="predicted"/>
<evidence type="ECO:0000313" key="2">
    <source>
        <dbReference type="Proteomes" id="UP000191257"/>
    </source>
</evidence>
<evidence type="ECO:0000313" key="1">
    <source>
        <dbReference type="EMBL" id="ARC37902.1"/>
    </source>
</evidence>
<keyword evidence="2" id="KW-1185">Reference proteome</keyword>
<name>A0A1V0GVR1_9RHOB</name>
<protein>
    <recommendedName>
        <fullName evidence="3">DUF2163 domain-containing protein</fullName>
    </recommendedName>
</protein>